<evidence type="ECO:0000313" key="2">
    <source>
        <dbReference type="EMBL" id="GAA0161194.1"/>
    </source>
</evidence>
<name>A0AAV3QAU5_LITER</name>
<reference evidence="2 3" key="1">
    <citation type="submission" date="2024-01" db="EMBL/GenBank/DDBJ databases">
        <title>The complete chloroplast genome sequence of Lithospermum erythrorhizon: insights into the phylogenetic relationship among Boraginaceae species and the maternal lineages of purple gromwells.</title>
        <authorList>
            <person name="Okada T."/>
            <person name="Watanabe K."/>
        </authorList>
    </citation>
    <scope>NUCLEOTIDE SEQUENCE [LARGE SCALE GENOMIC DNA]</scope>
</reference>
<feature type="region of interest" description="Disordered" evidence="1">
    <location>
        <begin position="15"/>
        <end position="47"/>
    </location>
</feature>
<dbReference type="AlphaFoldDB" id="A0AAV3QAU5"/>
<dbReference type="Proteomes" id="UP001454036">
    <property type="component" value="Unassembled WGS sequence"/>
</dbReference>
<sequence>MFPRQSQYEIRRKLNYPNHHHHYPNSSTTTTIVNPAKPASPPPRRGWLRPPVVFHPSDCGLLPSPPHFIHKNQVSSISIFSNISDFWVKNPSEGLMQVISFNDLKILFANLTTPGTLIVP</sequence>
<organism evidence="2 3">
    <name type="scientific">Lithospermum erythrorhizon</name>
    <name type="common">Purple gromwell</name>
    <name type="synonym">Lithospermum officinale var. erythrorhizon</name>
    <dbReference type="NCBI Taxonomy" id="34254"/>
    <lineage>
        <taxon>Eukaryota</taxon>
        <taxon>Viridiplantae</taxon>
        <taxon>Streptophyta</taxon>
        <taxon>Embryophyta</taxon>
        <taxon>Tracheophyta</taxon>
        <taxon>Spermatophyta</taxon>
        <taxon>Magnoliopsida</taxon>
        <taxon>eudicotyledons</taxon>
        <taxon>Gunneridae</taxon>
        <taxon>Pentapetalae</taxon>
        <taxon>asterids</taxon>
        <taxon>lamiids</taxon>
        <taxon>Boraginales</taxon>
        <taxon>Boraginaceae</taxon>
        <taxon>Boraginoideae</taxon>
        <taxon>Lithospermeae</taxon>
        <taxon>Lithospermum</taxon>
    </lineage>
</organism>
<accession>A0AAV3QAU5</accession>
<dbReference type="EMBL" id="BAABME010036263">
    <property type="protein sequence ID" value="GAA0161194.1"/>
    <property type="molecule type" value="Genomic_DNA"/>
</dbReference>
<comment type="caution">
    <text evidence="2">The sequence shown here is derived from an EMBL/GenBank/DDBJ whole genome shotgun (WGS) entry which is preliminary data.</text>
</comment>
<gene>
    <name evidence="2" type="ORF">LIER_43560</name>
</gene>
<proteinExistence type="predicted"/>
<keyword evidence="3" id="KW-1185">Reference proteome</keyword>
<evidence type="ECO:0000313" key="3">
    <source>
        <dbReference type="Proteomes" id="UP001454036"/>
    </source>
</evidence>
<evidence type="ECO:0000256" key="1">
    <source>
        <dbReference type="SAM" id="MobiDB-lite"/>
    </source>
</evidence>
<protein>
    <submittedName>
        <fullName evidence="2">Uncharacterized protein</fullName>
    </submittedName>
</protein>